<gene>
    <name evidence="1" type="ORF">ACFSKQ_00525</name>
</gene>
<reference evidence="2" key="1">
    <citation type="journal article" date="2019" name="Int. J. Syst. Evol. Microbiol.">
        <title>The Global Catalogue of Microorganisms (GCM) 10K type strain sequencing project: providing services to taxonomists for standard genome sequencing and annotation.</title>
        <authorList>
            <consortium name="The Broad Institute Genomics Platform"/>
            <consortium name="The Broad Institute Genome Sequencing Center for Infectious Disease"/>
            <person name="Wu L."/>
            <person name="Ma J."/>
        </authorList>
    </citation>
    <scope>NUCLEOTIDE SEQUENCE [LARGE SCALE GENOMIC DNA]</scope>
    <source>
        <strain evidence="2">ZS-35-S2</strain>
    </source>
</reference>
<dbReference type="RefSeq" id="WP_209736107.1">
    <property type="nucleotide sequence ID" value="NZ_CP072611.1"/>
</dbReference>
<proteinExistence type="predicted"/>
<accession>A0ABW5CHF1</accession>
<sequence length="136" mass="15531">MANIINIADRQKNGAPVIDPVWRFDLRVWDTEGGPEALVTDFFDGDGLEAADRLRQFAAMLDTISYCLMQQAHHMDPNDDGQILAKVAVFENSRVRLRVNDDMIQTIEQEEWLRRRFDDAKAIVNEDRSAPANTRA</sequence>
<comment type="caution">
    <text evidence="1">The sequence shown here is derived from an EMBL/GenBank/DDBJ whole genome shotgun (WGS) entry which is preliminary data.</text>
</comment>
<evidence type="ECO:0000313" key="1">
    <source>
        <dbReference type="EMBL" id="MFD2235947.1"/>
    </source>
</evidence>
<dbReference type="EMBL" id="JBHUIJ010000002">
    <property type="protein sequence ID" value="MFD2235947.1"/>
    <property type="molecule type" value="Genomic_DNA"/>
</dbReference>
<dbReference type="Proteomes" id="UP001597371">
    <property type="component" value="Unassembled WGS sequence"/>
</dbReference>
<protein>
    <submittedName>
        <fullName evidence="1">Uncharacterized protein</fullName>
    </submittedName>
</protein>
<name>A0ABW5CHF1_9HYPH</name>
<keyword evidence="2" id="KW-1185">Reference proteome</keyword>
<organism evidence="1 2">
    <name type="scientific">Aureimonas populi</name>
    <dbReference type="NCBI Taxonomy" id="1701758"/>
    <lineage>
        <taxon>Bacteria</taxon>
        <taxon>Pseudomonadati</taxon>
        <taxon>Pseudomonadota</taxon>
        <taxon>Alphaproteobacteria</taxon>
        <taxon>Hyphomicrobiales</taxon>
        <taxon>Aurantimonadaceae</taxon>
        <taxon>Aureimonas</taxon>
    </lineage>
</organism>
<evidence type="ECO:0000313" key="2">
    <source>
        <dbReference type="Proteomes" id="UP001597371"/>
    </source>
</evidence>